<dbReference type="RefSeq" id="WP_008836201.1">
    <property type="nucleotide sequence ID" value="NZ_AHAM01000097.1"/>
</dbReference>
<protein>
    <submittedName>
        <fullName evidence="1">Uncharacterized protein</fullName>
    </submittedName>
</protein>
<dbReference type="AlphaFoldDB" id="H0HQZ1"/>
<reference evidence="1 2" key="1">
    <citation type="journal article" date="2012" name="J. Bacteriol.">
        <title>Draft Genome Sequence of Mesorhizobium alhagi CCNWXJ12-2T, a Novel Salt-Resistant Species Isolated from the Desert of Northwestern China.</title>
        <authorList>
            <person name="Zhou M."/>
            <person name="Chen W."/>
            <person name="Chen H."/>
            <person name="Wei G."/>
        </authorList>
    </citation>
    <scope>NUCLEOTIDE SEQUENCE [LARGE SCALE GENOMIC DNA]</scope>
    <source>
        <strain evidence="1 2">CCNWXJ12-2</strain>
    </source>
</reference>
<dbReference type="Proteomes" id="UP000003250">
    <property type="component" value="Unassembled WGS sequence"/>
</dbReference>
<dbReference type="EMBL" id="AHAM01000097">
    <property type="protein sequence ID" value="EHK56853.1"/>
    <property type="molecule type" value="Genomic_DNA"/>
</dbReference>
<evidence type="ECO:0000313" key="2">
    <source>
        <dbReference type="Proteomes" id="UP000003250"/>
    </source>
</evidence>
<evidence type="ECO:0000313" key="1">
    <source>
        <dbReference type="EMBL" id="EHK56853.1"/>
    </source>
</evidence>
<keyword evidence="2" id="KW-1185">Reference proteome</keyword>
<sequence>MTQSDKALDPKVLDDVDLHGWAHQRHAFLRQHAEIFTNEVGNEILLVAWRSAKNPIAIRYILEGPCSHAEQQMTPMEAERLIHHLQAALGQTAKEPTGLPSDHAELVKRLSKVADHLAEQPRTPSEDEWLATLREAITALKRAPRPVVCRVLEYRHSSGFPDYYVSVERNGKSLTPYKSKSKGRVEYSVAEWEWLLNDGPKPDILTYDDTIPSDATPPASQPIGKLDEQIKHMVGRFLGWKLPENFSPDGGISFKREFNENTPYPMKHEPVGTNLLDAIQAEAMVRHMIKGLATDALEEQGGAPQPIGGDVAKLVEALKAIPEFLTDMKHTGRAEMTEAAKPTLWCVNIIGPDDVVAVASYLEAIWQASAFNSWWVQYRTIKPLHEQLDARMWAAPIEWPHSAESHAESLASPPDEYAWLAARPALVRAERIDR</sequence>
<name>H0HQZ1_9HYPH</name>
<proteinExistence type="predicted"/>
<dbReference type="PATRIC" id="fig|1107882.3.peg.2521"/>
<accession>H0HQZ1</accession>
<organism evidence="1 2">
    <name type="scientific">Mesorhizobium alhagi CCNWXJ12-2</name>
    <dbReference type="NCBI Taxonomy" id="1107882"/>
    <lineage>
        <taxon>Bacteria</taxon>
        <taxon>Pseudomonadati</taxon>
        <taxon>Pseudomonadota</taxon>
        <taxon>Alphaproteobacteria</taxon>
        <taxon>Hyphomicrobiales</taxon>
        <taxon>Phyllobacteriaceae</taxon>
        <taxon>Allomesorhizobium</taxon>
    </lineage>
</organism>
<gene>
    <name evidence="1" type="ORF">MAXJ12_12867</name>
</gene>